<dbReference type="PROSITE" id="PS51257">
    <property type="entry name" value="PROKAR_LIPOPROTEIN"/>
    <property type="match status" value="1"/>
</dbReference>
<dbReference type="EMBL" id="JAAGNZ010000001">
    <property type="protein sequence ID" value="NEU66212.1"/>
    <property type="molecule type" value="Genomic_DNA"/>
</dbReference>
<evidence type="ECO:0000313" key="2">
    <source>
        <dbReference type="Proteomes" id="UP000477386"/>
    </source>
</evidence>
<gene>
    <name evidence="1" type="ORF">GK091_04910</name>
</gene>
<name>A0A6M0IEL0_9BACT</name>
<evidence type="ECO:0000313" key="1">
    <source>
        <dbReference type="EMBL" id="NEU66212.1"/>
    </source>
</evidence>
<accession>A0A6M0IEL0</accession>
<proteinExistence type="predicted"/>
<reference evidence="1 2" key="1">
    <citation type="submission" date="2020-02" db="EMBL/GenBank/DDBJ databases">
        <title>Draft genome sequence of two Spirosoma agri KCTC 52727 and Spirosoma terrae KCTC 52035.</title>
        <authorList>
            <person name="Rojas J."/>
            <person name="Ambika Manirajan B."/>
            <person name="Ratering S."/>
            <person name="Suarez C."/>
            <person name="Schnell S."/>
        </authorList>
    </citation>
    <scope>NUCLEOTIDE SEQUENCE [LARGE SCALE GENOMIC DNA]</scope>
    <source>
        <strain evidence="1 2">KCTC 52727</strain>
    </source>
</reference>
<organism evidence="1 2">
    <name type="scientific">Spirosoma agri</name>
    <dbReference type="NCBI Taxonomy" id="1987381"/>
    <lineage>
        <taxon>Bacteria</taxon>
        <taxon>Pseudomonadati</taxon>
        <taxon>Bacteroidota</taxon>
        <taxon>Cytophagia</taxon>
        <taxon>Cytophagales</taxon>
        <taxon>Cytophagaceae</taxon>
        <taxon>Spirosoma</taxon>
    </lineage>
</organism>
<dbReference type="AlphaFoldDB" id="A0A6M0IEL0"/>
<keyword evidence="2" id="KW-1185">Reference proteome</keyword>
<comment type="caution">
    <text evidence="1">The sequence shown here is derived from an EMBL/GenBank/DDBJ whole genome shotgun (WGS) entry which is preliminary data.</text>
</comment>
<dbReference type="RefSeq" id="WP_164035486.1">
    <property type="nucleotide sequence ID" value="NZ_JAAGNZ010000001.1"/>
</dbReference>
<sequence length="219" mass="24460">MTIKKLQNIKQTLGFILLPAWLLFSCGCPPDVKLGEVQLIKPEFLSVSGAASMTYTNSMTGELLAFRGEPMQYNSEKLIVASLCAKPPISSQISYYEVVPFASKRYKTEGPQYEEIYLSYKVYTPVQGDTTSSIDLLSIAGRQISMSILVSDRGKATASSLPLISGNNQTCIVADTTINNQRFQQVYCLVVKPTVYFTPNRGVIAFYRNEAWWFQTGFR</sequence>
<protein>
    <submittedName>
        <fullName evidence="1">Uncharacterized protein</fullName>
    </submittedName>
</protein>
<dbReference type="Proteomes" id="UP000477386">
    <property type="component" value="Unassembled WGS sequence"/>
</dbReference>